<accession>A0ABX2NZ60</accession>
<dbReference type="SMART" id="SM00155">
    <property type="entry name" value="PLDc"/>
    <property type="match status" value="1"/>
</dbReference>
<dbReference type="InterPro" id="IPR025202">
    <property type="entry name" value="PLD-like_dom"/>
</dbReference>
<dbReference type="RefSeq" id="WP_176370096.1">
    <property type="nucleotide sequence ID" value="NZ_JBNDKW010000004.1"/>
</dbReference>
<dbReference type="EMBL" id="VOMC01000142">
    <property type="protein sequence ID" value="NVI09800.1"/>
    <property type="molecule type" value="Genomic_DNA"/>
</dbReference>
<evidence type="ECO:0000313" key="10">
    <source>
        <dbReference type="Proteomes" id="UP000821598"/>
    </source>
</evidence>
<evidence type="ECO:0000256" key="5">
    <source>
        <dbReference type="ARBA" id="ARBA00022963"/>
    </source>
</evidence>
<evidence type="ECO:0000256" key="1">
    <source>
        <dbReference type="ARBA" id="ARBA00000798"/>
    </source>
</evidence>
<dbReference type="PROSITE" id="PS50035">
    <property type="entry name" value="PLD"/>
    <property type="match status" value="1"/>
</dbReference>
<comment type="catalytic activity">
    <reaction evidence="1">
        <text>a 1,2-diacyl-sn-glycero-3-phosphocholine + H2O = a 1,2-diacyl-sn-glycero-3-phosphate + choline + H(+)</text>
        <dbReference type="Rhea" id="RHEA:14445"/>
        <dbReference type="ChEBI" id="CHEBI:15354"/>
        <dbReference type="ChEBI" id="CHEBI:15377"/>
        <dbReference type="ChEBI" id="CHEBI:15378"/>
        <dbReference type="ChEBI" id="CHEBI:57643"/>
        <dbReference type="ChEBI" id="CHEBI:58608"/>
        <dbReference type="EC" id="3.1.4.4"/>
    </reaction>
</comment>
<evidence type="ECO:0000256" key="7">
    <source>
        <dbReference type="SAM" id="SignalP"/>
    </source>
</evidence>
<comment type="caution">
    <text evidence="9">The sequence shown here is derived from an EMBL/GenBank/DDBJ whole genome shotgun (WGS) entry which is preliminary data.</text>
</comment>
<keyword evidence="4" id="KW-0378">Hydrolase</keyword>
<evidence type="ECO:0000256" key="4">
    <source>
        <dbReference type="ARBA" id="ARBA00022801"/>
    </source>
</evidence>
<evidence type="ECO:0000259" key="8">
    <source>
        <dbReference type="PROSITE" id="PS50035"/>
    </source>
</evidence>
<reference evidence="9 10" key="1">
    <citation type="submission" date="2019-08" db="EMBL/GenBank/DDBJ databases">
        <title>Paraburkholderia simonii sp. nov. and P. youngii sp. nov. Brazilian and Mexican Mimosa-associated rhizobia.</title>
        <authorList>
            <person name="Mavima L."/>
            <person name="Beukes C.W."/>
            <person name="Palmer M."/>
            <person name="De Meyer S.E."/>
            <person name="James E.K."/>
            <person name="Maluk M."/>
            <person name="Avontuur J.R."/>
            <person name="Chan W.Y."/>
            <person name="Venter S.N."/>
            <person name="Steenkamp E.T."/>
        </authorList>
    </citation>
    <scope>NUCLEOTIDE SEQUENCE [LARGE SCALE GENOMIC DNA]</scope>
    <source>
        <strain evidence="9 10">JPY454</strain>
    </source>
</reference>
<comment type="similarity">
    <text evidence="2">Belongs to the phospholipase D family.</text>
</comment>
<keyword evidence="5" id="KW-0442">Lipid degradation</keyword>
<dbReference type="SUPFAM" id="SSF56024">
    <property type="entry name" value="Phospholipase D/nuclease"/>
    <property type="match status" value="1"/>
</dbReference>
<organism evidence="9 10">
    <name type="scientific">Paraburkholderia youngii</name>
    <dbReference type="NCBI Taxonomy" id="2782701"/>
    <lineage>
        <taxon>Bacteria</taxon>
        <taxon>Pseudomonadati</taxon>
        <taxon>Pseudomonadota</taxon>
        <taxon>Betaproteobacteria</taxon>
        <taxon>Burkholderiales</taxon>
        <taxon>Burkholderiaceae</taxon>
        <taxon>Paraburkholderia</taxon>
    </lineage>
</organism>
<feature type="domain" description="PLD phosphodiesterase" evidence="8">
    <location>
        <begin position="119"/>
        <end position="146"/>
    </location>
</feature>
<dbReference type="EC" id="3.1.4.4" evidence="3"/>
<proteinExistence type="inferred from homology"/>
<evidence type="ECO:0000256" key="6">
    <source>
        <dbReference type="ARBA" id="ARBA00023098"/>
    </source>
</evidence>
<gene>
    <name evidence="9" type="ORF">FSB64_40970</name>
</gene>
<dbReference type="InterPro" id="IPR051406">
    <property type="entry name" value="PLD_domain"/>
</dbReference>
<dbReference type="Pfam" id="PF13091">
    <property type="entry name" value="PLDc_2"/>
    <property type="match status" value="1"/>
</dbReference>
<protein>
    <recommendedName>
        <fullName evidence="3">phospholipase D</fullName>
        <ecNumber evidence="3">3.1.4.4</ecNumber>
    </recommendedName>
</protein>
<keyword evidence="6" id="KW-0443">Lipid metabolism</keyword>
<dbReference type="Proteomes" id="UP000821598">
    <property type="component" value="Unassembled WGS sequence"/>
</dbReference>
<name>A0ABX2NZ60_9BURK</name>
<sequence>MQFTKAIMSAAVAAVMATAAHASAGSGACQPEVGFSPEGSAAALVDRAIDSAQRSIRVSAYSFTSPDVVRHLLQAKRRGVEVAVVVDEKSNVNEDRSGKAHAALNLLVNARIPVRTVGVYPIHHDKVLVVDGSTVETGSFNYSQAAASRNSENALVLWDCPGVARGYLEHWQSRWDQGVEFRSSY</sequence>
<dbReference type="PANTHER" id="PTHR43856">
    <property type="entry name" value="CARDIOLIPIN HYDROLASE"/>
    <property type="match status" value="1"/>
</dbReference>
<dbReference type="PROSITE" id="PS51257">
    <property type="entry name" value="PROKAR_LIPOPROTEIN"/>
    <property type="match status" value="1"/>
</dbReference>
<feature type="chain" id="PRO_5046994172" description="phospholipase D" evidence="7">
    <location>
        <begin position="25"/>
        <end position="185"/>
    </location>
</feature>
<dbReference type="Gene3D" id="3.30.870.10">
    <property type="entry name" value="Endonuclease Chain A"/>
    <property type="match status" value="1"/>
</dbReference>
<evidence type="ECO:0000313" key="9">
    <source>
        <dbReference type="EMBL" id="NVI09800.1"/>
    </source>
</evidence>
<evidence type="ECO:0000256" key="2">
    <source>
        <dbReference type="ARBA" id="ARBA00008664"/>
    </source>
</evidence>
<dbReference type="PANTHER" id="PTHR43856:SF1">
    <property type="entry name" value="MITOCHONDRIAL CARDIOLIPIN HYDROLASE"/>
    <property type="match status" value="1"/>
</dbReference>
<dbReference type="InterPro" id="IPR001736">
    <property type="entry name" value="PLipase_D/transphosphatidylase"/>
</dbReference>
<keyword evidence="10" id="KW-1185">Reference proteome</keyword>
<keyword evidence="7" id="KW-0732">Signal</keyword>
<dbReference type="CDD" id="cd09170">
    <property type="entry name" value="PLDc_Nuc"/>
    <property type="match status" value="1"/>
</dbReference>
<evidence type="ECO:0000256" key="3">
    <source>
        <dbReference type="ARBA" id="ARBA00012027"/>
    </source>
</evidence>
<feature type="signal peptide" evidence="7">
    <location>
        <begin position="1"/>
        <end position="24"/>
    </location>
</feature>